<evidence type="ECO:0000313" key="2">
    <source>
        <dbReference type="Proteomes" id="UP000887565"/>
    </source>
</evidence>
<dbReference type="Proteomes" id="UP000887565">
    <property type="component" value="Unplaced"/>
</dbReference>
<reference evidence="3" key="1">
    <citation type="submission" date="2022-11" db="UniProtKB">
        <authorList>
            <consortium name="WormBaseParasite"/>
        </authorList>
    </citation>
    <scope>IDENTIFICATION</scope>
</reference>
<name>A0A915JGB8_ROMCU</name>
<proteinExistence type="predicted"/>
<feature type="region of interest" description="Disordered" evidence="1">
    <location>
        <begin position="1"/>
        <end position="34"/>
    </location>
</feature>
<feature type="region of interest" description="Disordered" evidence="1">
    <location>
        <begin position="66"/>
        <end position="95"/>
    </location>
</feature>
<sequence>MSWNLPIRPSTTLRGESPTKTPTQASTQSFADTEFDTETAMAVDSLLKQMAEESFTVKTEVPTETDVIQIDSEDEGVSRTDTSAPMTMAKTTSSLTPLSKNLSYSTFELESD</sequence>
<dbReference type="AlphaFoldDB" id="A0A915JGB8"/>
<feature type="compositionally biased region" description="Polar residues" evidence="1">
    <location>
        <begin position="79"/>
        <end position="95"/>
    </location>
</feature>
<keyword evidence="2" id="KW-1185">Reference proteome</keyword>
<organism evidence="2 3">
    <name type="scientific">Romanomermis culicivorax</name>
    <name type="common">Nematode worm</name>
    <dbReference type="NCBI Taxonomy" id="13658"/>
    <lineage>
        <taxon>Eukaryota</taxon>
        <taxon>Metazoa</taxon>
        <taxon>Ecdysozoa</taxon>
        <taxon>Nematoda</taxon>
        <taxon>Enoplea</taxon>
        <taxon>Dorylaimia</taxon>
        <taxon>Mermithida</taxon>
        <taxon>Mermithoidea</taxon>
        <taxon>Mermithidae</taxon>
        <taxon>Romanomermis</taxon>
    </lineage>
</organism>
<dbReference type="WBParaSite" id="nRc.2.0.1.t25344-RA">
    <property type="protein sequence ID" value="nRc.2.0.1.t25344-RA"/>
    <property type="gene ID" value="nRc.2.0.1.g25344"/>
</dbReference>
<evidence type="ECO:0000256" key="1">
    <source>
        <dbReference type="SAM" id="MobiDB-lite"/>
    </source>
</evidence>
<feature type="compositionally biased region" description="Polar residues" evidence="1">
    <location>
        <begin position="1"/>
        <end position="31"/>
    </location>
</feature>
<protein>
    <submittedName>
        <fullName evidence="3">Uncharacterized protein</fullName>
    </submittedName>
</protein>
<accession>A0A915JGB8</accession>
<evidence type="ECO:0000313" key="3">
    <source>
        <dbReference type="WBParaSite" id="nRc.2.0.1.t25344-RA"/>
    </source>
</evidence>